<dbReference type="EMBL" id="PPTT01000016">
    <property type="protein sequence ID" value="RDB68401.1"/>
    <property type="molecule type" value="Genomic_DNA"/>
</dbReference>
<comment type="caution">
    <text evidence="3">The sequence shown here is derived from an EMBL/GenBank/DDBJ whole genome shotgun (WGS) entry which is preliminary data.</text>
</comment>
<dbReference type="EMBL" id="QICC01000055">
    <property type="protein sequence ID" value="RNM40969.1"/>
    <property type="molecule type" value="Genomic_DNA"/>
</dbReference>
<evidence type="ECO:0000313" key="5">
    <source>
        <dbReference type="Proteomes" id="UP000270112"/>
    </source>
</evidence>
<evidence type="ECO:0000256" key="1">
    <source>
        <dbReference type="SAM" id="MobiDB-lite"/>
    </source>
</evidence>
<feature type="region of interest" description="Disordered" evidence="1">
    <location>
        <begin position="1"/>
        <end position="46"/>
    </location>
</feature>
<sequence>MRRALAAGAHRPCPQRRGRARRCAGRAGVSPGGHGRVRPCARASSPLPPSTRFSLWFPVVFPIMGGRSGGASRRGKRGVSMGEQAKEAVRLYAKGCTCAQSVLVPFADELGLDEEGALKMAEGYGGGFAATQEMCGAMVAATAIISHRYSTGVPGDLEGRAVVFGKVRAALGEFEQKYHGVTCFDVLRGEPPVPFKCAEKVKNAALIVEKMQKASEEPAS</sequence>
<evidence type="ECO:0008006" key="6">
    <source>
        <dbReference type="Google" id="ProtNLM"/>
    </source>
</evidence>
<proteinExistence type="predicted"/>
<organism evidence="3 5">
    <name type="scientific">Eggerthella sinensis</name>
    <dbReference type="NCBI Taxonomy" id="242230"/>
    <lineage>
        <taxon>Bacteria</taxon>
        <taxon>Bacillati</taxon>
        <taxon>Actinomycetota</taxon>
        <taxon>Coriobacteriia</taxon>
        <taxon>Eggerthellales</taxon>
        <taxon>Eggerthellaceae</taxon>
        <taxon>Eggerthella</taxon>
    </lineage>
</organism>
<name>A0A3N0IVE6_9ACTN</name>
<evidence type="ECO:0000313" key="2">
    <source>
        <dbReference type="EMBL" id="RDB68401.1"/>
    </source>
</evidence>
<reference evidence="3" key="3">
    <citation type="journal article" date="2019" name="Microbiol. Resour. Announc.">
        <title>Draft Genome Sequences of Type Strains of Gordonibacter faecihominis, Paraeggerthella hongkongensis, Parvibacter caecicola,Slackia equolifaciens, Slackia faecicanis, and Slackia isoflavoniconvertens.</title>
        <authorList>
            <person name="Danylec N."/>
            <person name="Stoll D.A."/>
            <person name="Dotsch A."/>
            <person name="Huch M."/>
        </authorList>
    </citation>
    <scope>NUCLEOTIDE SEQUENCE</scope>
    <source>
        <strain evidence="3">DSM 16107</strain>
    </source>
</reference>
<dbReference type="Pfam" id="PF09719">
    <property type="entry name" value="C_GCAxxG_C_C"/>
    <property type="match status" value="1"/>
</dbReference>
<dbReference type="NCBIfam" id="TIGR01909">
    <property type="entry name" value="C_GCAxxG_C_C"/>
    <property type="match status" value="1"/>
</dbReference>
<reference evidence="2 4" key="1">
    <citation type="journal article" date="2018" name="Elife">
        <title>Discovery and characterization of a prevalent human gut bacterial enzyme sufficient for the inactivation of a family of plant toxins.</title>
        <authorList>
            <person name="Koppel N."/>
            <person name="Bisanz J.E."/>
            <person name="Pandelia M.E."/>
            <person name="Turnbaugh P.J."/>
            <person name="Balskus E.P."/>
        </authorList>
    </citation>
    <scope>NUCLEOTIDE SEQUENCE [LARGE SCALE GENOMIC DNA]</scope>
    <source>
        <strain evidence="2 4">DSM 16107</strain>
    </source>
</reference>
<keyword evidence="4" id="KW-1185">Reference proteome</keyword>
<accession>A0A3N0IVE6</accession>
<dbReference type="Proteomes" id="UP000253817">
    <property type="component" value="Unassembled WGS sequence"/>
</dbReference>
<gene>
    <name evidence="2" type="ORF">C1876_10220</name>
    <name evidence="3" type="ORF">DMP09_11965</name>
</gene>
<dbReference type="InterPro" id="IPR010181">
    <property type="entry name" value="CGCAxxGCC_motif"/>
</dbReference>
<dbReference type="AlphaFoldDB" id="A0A3N0IVE6"/>
<dbReference type="Proteomes" id="UP000270112">
    <property type="component" value="Unassembled WGS sequence"/>
</dbReference>
<evidence type="ECO:0000313" key="3">
    <source>
        <dbReference type="EMBL" id="RNM40969.1"/>
    </source>
</evidence>
<evidence type="ECO:0000313" key="4">
    <source>
        <dbReference type="Proteomes" id="UP000253817"/>
    </source>
</evidence>
<reference evidence="5" key="2">
    <citation type="submission" date="2018-05" db="EMBL/GenBank/DDBJ databases">
        <title>Genome Sequencing of selected type strains of the family Eggerthellaceae.</title>
        <authorList>
            <person name="Danylec N."/>
            <person name="Stoll D.A."/>
            <person name="Doetsch A."/>
            <person name="Huch M."/>
        </authorList>
    </citation>
    <scope>NUCLEOTIDE SEQUENCE [LARGE SCALE GENOMIC DNA]</scope>
    <source>
        <strain evidence="5">DSM 16107</strain>
    </source>
</reference>
<feature type="compositionally biased region" description="Basic residues" evidence="1">
    <location>
        <begin position="13"/>
        <end position="24"/>
    </location>
</feature>
<protein>
    <recommendedName>
        <fullName evidence="6">C_GCAxxG_C_C family protein</fullName>
    </recommendedName>
</protein>